<dbReference type="Proteomes" id="UP001073227">
    <property type="component" value="Unassembled WGS sequence"/>
</dbReference>
<organism evidence="2 3">
    <name type="scientific">Hoeflea algicola</name>
    <dbReference type="NCBI Taxonomy" id="2983763"/>
    <lineage>
        <taxon>Bacteria</taxon>
        <taxon>Pseudomonadati</taxon>
        <taxon>Pseudomonadota</taxon>
        <taxon>Alphaproteobacteria</taxon>
        <taxon>Hyphomicrobiales</taxon>
        <taxon>Rhizobiaceae</taxon>
        <taxon>Hoeflea</taxon>
    </lineage>
</organism>
<keyword evidence="1" id="KW-1133">Transmembrane helix</keyword>
<reference evidence="2" key="1">
    <citation type="submission" date="2022-10" db="EMBL/GenBank/DDBJ databases">
        <title>Hoeflea sp. G2-23, isolated from marine algae.</title>
        <authorList>
            <person name="Kristyanto S."/>
            <person name="Kim J.M."/>
            <person name="Jeon C.O."/>
        </authorList>
    </citation>
    <scope>NUCLEOTIDE SEQUENCE</scope>
    <source>
        <strain evidence="2">G2-23</strain>
    </source>
</reference>
<sequence>MSDKGLLRLGIFGTVLAALCCFTPVLVILFGILGLASVVGYLDLVLLPVLAGFILLTIYALWRRNAA</sequence>
<gene>
    <name evidence="2" type="primary">merF</name>
    <name evidence="2" type="ORF">OEG84_08520</name>
</gene>
<keyword evidence="1" id="KW-0812">Transmembrane</keyword>
<dbReference type="Pfam" id="PF11431">
    <property type="entry name" value="Transport_MerF"/>
    <property type="match status" value="1"/>
</dbReference>
<evidence type="ECO:0000313" key="2">
    <source>
        <dbReference type="EMBL" id="MCY0147757.1"/>
    </source>
</evidence>
<name>A0ABT3Z7K1_9HYPH</name>
<dbReference type="EMBL" id="JAOVZR010000001">
    <property type="protein sequence ID" value="MCY0147757.1"/>
    <property type="molecule type" value="Genomic_DNA"/>
</dbReference>
<feature type="transmembrane region" description="Helical" evidence="1">
    <location>
        <begin position="12"/>
        <end position="38"/>
    </location>
</feature>
<protein>
    <submittedName>
        <fullName evidence="2">Mercury resistance system transport protein MerF</fullName>
    </submittedName>
</protein>
<feature type="transmembrane region" description="Helical" evidence="1">
    <location>
        <begin position="44"/>
        <end position="62"/>
    </location>
</feature>
<keyword evidence="3" id="KW-1185">Reference proteome</keyword>
<evidence type="ECO:0000313" key="3">
    <source>
        <dbReference type="Proteomes" id="UP001073227"/>
    </source>
</evidence>
<dbReference type="InterPro" id="IPR021091">
    <property type="entry name" value="Mercury_ion_transport_MerF"/>
</dbReference>
<keyword evidence="1" id="KW-0472">Membrane</keyword>
<evidence type="ECO:0000256" key="1">
    <source>
        <dbReference type="SAM" id="Phobius"/>
    </source>
</evidence>
<dbReference type="NCBIfam" id="NF033565">
    <property type="entry name" value="trans_MerF"/>
    <property type="match status" value="1"/>
</dbReference>
<proteinExistence type="predicted"/>
<dbReference type="Gene3D" id="1.10.287.910">
    <property type="entry name" value="bacterial mercury transporter, merf"/>
    <property type="match status" value="1"/>
</dbReference>
<accession>A0ABT3Z7K1</accession>
<comment type="caution">
    <text evidence="2">The sequence shown here is derived from an EMBL/GenBank/DDBJ whole genome shotgun (WGS) entry which is preliminary data.</text>
</comment>
<dbReference type="RefSeq" id="WP_267653354.1">
    <property type="nucleotide sequence ID" value="NZ_JAOVZR010000001.1"/>
</dbReference>